<dbReference type="Proteomes" id="UP001224674">
    <property type="component" value="Chromosome"/>
</dbReference>
<dbReference type="Gene3D" id="2.60.40.740">
    <property type="match status" value="1"/>
</dbReference>
<feature type="region of interest" description="Disordered" evidence="1">
    <location>
        <begin position="471"/>
        <end position="490"/>
    </location>
</feature>
<accession>A0AAJ6AMI8</accession>
<keyword evidence="2" id="KW-0812">Transmembrane</keyword>
<keyword evidence="2" id="KW-0472">Membrane</keyword>
<dbReference type="AlphaFoldDB" id="A0AAJ6AMI8"/>
<dbReference type="RefSeq" id="WP_279674698.1">
    <property type="nucleotide sequence ID" value="NZ_CP122566.1"/>
</dbReference>
<sequence length="1089" mass="116630">MPIRLRLRFSAIFLTALALVAGLVLPSALPAEAETGQTKAYEFTGNWIDQPEALESGVGVVGAQWRLDINDSAAAPGNANVDGNVLEVTLENAVFTDTPETCESAELSEDRRSVTCDLGERAQGTAEVAFTGVLADGPAGSFVTATGTFRGHEVKLPEIPIIKNFGMTAKFDGGHPQSLIATNTRYQNINFPFSISHAQQTANGPDSVTYRLDIRYVDQNGRMVATVDPRQTSCSANDRIQSGYPFSDGQHAENQSTHFPDCTLRKTGDTTFELTLSDLNYDNGPRLDSNGQPLPVGWDVIAAGNIHLQVPYNQQARGGTVRLKAEPQTYTSVEGETYEDTLDNKTNAIPVVRGAFTGGWVLGAQRPNAYPGSPWTNTYRVPAGATVTSVAATTPTTSQNSKAHNWVCTTFDTEYVEFQDARVSLKREAQPTYIYDDSYEGDIWYYTGDMVDAWTGEPVDPNFFNCGTEAKRSDPAHGNPPGWSTEKPDDLSTVKAVKVELRPELLAETTHEESVVYLVSELKLKPSAKPGQDVYTWAYSLEQGRNEWRADRIQNNLDYYDRSMNPDLAEPHNTLTPEGWRYPYSGPGRDALLVVGSFPLVENLIENTEYKPGDVAKYTVRYGLESNLAEPDTDQVVVKNTLAKGMEYVPGTAQARTGAAVGEPEVSTNDDGQQVLTWTIDNVLPNDELGEIVFEATVPDDAEPGAVFVNKATATSQEVTVDDSVQFVVPRSGHTSIVKDTEQATLDLPKADDPDQDVTAWWDVKVTSEDPNTSSFVDVIDSLPYDGDGRGTSTDAQLKLASVDAPQGATVYYTTVDPAELDEDPGAEVNGGAGTPSDIWSTEFTEDATAVRVITGELAPGKTLSFRVNLSVIGGKNGDILVNKAVGRAESTQLRMRTSSPVTFIGAEEPSPSPSEPTEPSPSEPSPTEPTPTEPSEPSPSEPSPTEPSPTEPSPSEPTPSEPSPTEPTPTEPSEPTPSESSPSEPTEPSPSEPTPSEPSPSETQPGSSEPSSPEPSGSASTPTSTPEEPGVTESSTAGQPGATPDQPSDREDGDLASTGSAALSFVMGAVALIGLGLVLTVVRRQRHS</sequence>
<proteinExistence type="predicted"/>
<evidence type="ECO:0000256" key="2">
    <source>
        <dbReference type="SAM" id="Phobius"/>
    </source>
</evidence>
<evidence type="ECO:0000313" key="5">
    <source>
        <dbReference type="Proteomes" id="UP001224674"/>
    </source>
</evidence>
<organism evidence="4 5">
    <name type="scientific">Auritidibacter ignavus</name>
    <dbReference type="NCBI Taxonomy" id="678932"/>
    <lineage>
        <taxon>Bacteria</taxon>
        <taxon>Bacillati</taxon>
        <taxon>Actinomycetota</taxon>
        <taxon>Actinomycetes</taxon>
        <taxon>Micrococcales</taxon>
        <taxon>Micrococcaceae</taxon>
        <taxon>Auritidibacter</taxon>
    </lineage>
</organism>
<protein>
    <submittedName>
        <fullName evidence="4">Isopeptide-forming domain-containing fimbrial protein</fullName>
    </submittedName>
</protein>
<keyword evidence="2" id="KW-1133">Transmembrane helix</keyword>
<reference evidence="4 5" key="1">
    <citation type="submission" date="2023-03" db="EMBL/GenBank/DDBJ databases">
        <title>Complete genome sequences of several Auritidibacter ignavus strains isolated from ear infections.</title>
        <authorList>
            <person name="Baehr T."/>
            <person name="Baumhoegger A.M."/>
        </authorList>
    </citation>
    <scope>NUCLEOTIDE SEQUENCE [LARGE SCALE GENOMIC DNA]</scope>
    <source>
        <strain evidence="4 5">BABAE-6</strain>
    </source>
</reference>
<feature type="signal peptide" evidence="3">
    <location>
        <begin position="1"/>
        <end position="33"/>
    </location>
</feature>
<feature type="transmembrane region" description="Helical" evidence="2">
    <location>
        <begin position="1062"/>
        <end position="1083"/>
    </location>
</feature>
<feature type="region of interest" description="Disordered" evidence="1">
    <location>
        <begin position="892"/>
        <end position="1057"/>
    </location>
</feature>
<feature type="compositionally biased region" description="Pro residues" evidence="1">
    <location>
        <begin position="986"/>
        <end position="999"/>
    </location>
</feature>
<name>A0AAJ6AMI8_9MICC</name>
<feature type="compositionally biased region" description="Low complexity" evidence="1">
    <location>
        <begin position="1000"/>
        <end position="1037"/>
    </location>
</feature>
<evidence type="ECO:0000256" key="3">
    <source>
        <dbReference type="SAM" id="SignalP"/>
    </source>
</evidence>
<evidence type="ECO:0000313" key="4">
    <source>
        <dbReference type="EMBL" id="WGH92741.1"/>
    </source>
</evidence>
<dbReference type="EMBL" id="CP122566">
    <property type="protein sequence ID" value="WGH92741.1"/>
    <property type="molecule type" value="Genomic_DNA"/>
</dbReference>
<dbReference type="PANTHER" id="PTHR24216:SF65">
    <property type="entry name" value="PAXILLIN-LIKE PROTEIN 1"/>
    <property type="match status" value="1"/>
</dbReference>
<feature type="chain" id="PRO_5042574820" evidence="3">
    <location>
        <begin position="34"/>
        <end position="1089"/>
    </location>
</feature>
<dbReference type="PANTHER" id="PTHR24216">
    <property type="entry name" value="PAXILLIN-RELATED"/>
    <property type="match status" value="1"/>
</dbReference>
<keyword evidence="5" id="KW-1185">Reference proteome</keyword>
<gene>
    <name evidence="4" type="ORF">QDX21_10605</name>
</gene>
<evidence type="ECO:0000256" key="1">
    <source>
        <dbReference type="SAM" id="MobiDB-lite"/>
    </source>
</evidence>
<feature type="compositionally biased region" description="Pro residues" evidence="1">
    <location>
        <begin position="911"/>
        <end position="976"/>
    </location>
</feature>
<feature type="compositionally biased region" description="Polar residues" evidence="1">
    <location>
        <begin position="892"/>
        <end position="902"/>
    </location>
</feature>
<keyword evidence="3" id="KW-0732">Signal</keyword>